<dbReference type="PANTHER" id="PTHR21308:SF1">
    <property type="entry name" value="PHYTANOYL-COA DIOXYGENASE, PEROXISOMAL"/>
    <property type="match status" value="1"/>
</dbReference>
<protein>
    <recommendedName>
        <fullName evidence="2">phytanoyl-CoA dioxygenase</fullName>
        <ecNumber evidence="2">1.14.11.18</ecNumber>
    </recommendedName>
    <alternativeName>
        <fullName evidence="3">Phytanic acid oxidase</fullName>
    </alternativeName>
    <alternativeName>
        <fullName evidence="4">Phytanoyl-CoA alpha-hydroxylase</fullName>
    </alternativeName>
</protein>
<evidence type="ECO:0000256" key="2">
    <source>
        <dbReference type="ARBA" id="ARBA00034809"/>
    </source>
</evidence>
<name>A0AAN7SCJ8_9COLE</name>
<dbReference type="InterPro" id="IPR047128">
    <property type="entry name" value="PhyH"/>
</dbReference>
<organism evidence="5 6">
    <name type="scientific">Aquatica leii</name>
    <dbReference type="NCBI Taxonomy" id="1421715"/>
    <lineage>
        <taxon>Eukaryota</taxon>
        <taxon>Metazoa</taxon>
        <taxon>Ecdysozoa</taxon>
        <taxon>Arthropoda</taxon>
        <taxon>Hexapoda</taxon>
        <taxon>Insecta</taxon>
        <taxon>Pterygota</taxon>
        <taxon>Neoptera</taxon>
        <taxon>Endopterygota</taxon>
        <taxon>Coleoptera</taxon>
        <taxon>Polyphaga</taxon>
        <taxon>Elateriformia</taxon>
        <taxon>Elateroidea</taxon>
        <taxon>Lampyridae</taxon>
        <taxon>Luciolinae</taxon>
        <taxon>Aquatica</taxon>
    </lineage>
</organism>
<evidence type="ECO:0000256" key="4">
    <source>
        <dbReference type="ARBA" id="ARBA00034924"/>
    </source>
</evidence>
<keyword evidence="6" id="KW-1185">Reference proteome</keyword>
<reference evidence="6" key="1">
    <citation type="submission" date="2023-01" db="EMBL/GenBank/DDBJ databases">
        <title>Key to firefly adult light organ development and bioluminescence: homeobox transcription factors regulate luciferase expression and transportation to peroxisome.</title>
        <authorList>
            <person name="Fu X."/>
        </authorList>
    </citation>
    <scope>NUCLEOTIDE SEQUENCE [LARGE SCALE GENOMIC DNA]</scope>
</reference>
<dbReference type="PANTHER" id="PTHR21308">
    <property type="entry name" value="PHYTANOYL-COA ALPHA-HYDROXYLASE"/>
    <property type="match status" value="1"/>
</dbReference>
<comment type="caution">
    <text evidence="5">The sequence shown here is derived from an EMBL/GenBank/DDBJ whole genome shotgun (WGS) entry which is preliminary data.</text>
</comment>
<comment type="similarity">
    <text evidence="1">Belongs to the PhyH family.</text>
</comment>
<dbReference type="Proteomes" id="UP001353858">
    <property type="component" value="Unassembled WGS sequence"/>
</dbReference>
<evidence type="ECO:0000256" key="1">
    <source>
        <dbReference type="ARBA" id="ARBA00005830"/>
    </source>
</evidence>
<dbReference type="EC" id="1.14.11.18" evidence="2"/>
<evidence type="ECO:0000256" key="3">
    <source>
        <dbReference type="ARBA" id="ARBA00034921"/>
    </source>
</evidence>
<gene>
    <name evidence="5" type="ORF">RN001_013802</name>
</gene>
<dbReference type="GO" id="GO:0001561">
    <property type="term" value="P:fatty acid alpha-oxidation"/>
    <property type="evidence" value="ECO:0007669"/>
    <property type="project" value="InterPro"/>
</dbReference>
<evidence type="ECO:0000313" key="5">
    <source>
        <dbReference type="EMBL" id="KAK4874442.1"/>
    </source>
</evidence>
<dbReference type="EMBL" id="JARPUR010000006">
    <property type="protein sequence ID" value="KAK4874442.1"/>
    <property type="molecule type" value="Genomic_DNA"/>
</dbReference>
<accession>A0AAN7SCJ8</accession>
<dbReference type="Pfam" id="PF05721">
    <property type="entry name" value="PhyH"/>
    <property type="match status" value="1"/>
</dbReference>
<dbReference type="GO" id="GO:0048244">
    <property type="term" value="F:phytanoyl-CoA dioxygenase activity"/>
    <property type="evidence" value="ECO:0007669"/>
    <property type="project" value="UniProtKB-EC"/>
</dbReference>
<proteinExistence type="inferred from homology"/>
<dbReference type="InterPro" id="IPR008775">
    <property type="entry name" value="Phytyl_CoA_dOase-like"/>
</dbReference>
<dbReference type="SUPFAM" id="SSF51197">
    <property type="entry name" value="Clavaminate synthase-like"/>
    <property type="match status" value="1"/>
</dbReference>
<dbReference type="AlphaFoldDB" id="A0AAN7SCJ8"/>
<dbReference type="Gene3D" id="2.60.120.620">
    <property type="entry name" value="q2cbj1_9rhob like domain"/>
    <property type="match status" value="1"/>
</dbReference>
<sequence length="293" mass="33960">MFQYTNNGKFLTTEQRQFYEDNGYLIIPKLVDSDLLDNCRSRFLEVCNSGLSTVDIMVMKEQSLKHKNLKGEYLVNKIQNLLNDKVFFTYTCYNPLVDVVESIIGSNITCCISMVINKPPGAEQHSMHQDYYYFPFGPVNSIVGVWTAMDVCNVENGCLYVFPGSHKNNLLPHENGKNTTNVGYYEIVNYNEVHPHHLLMEPGDTVFLHPLVVHGSGPNLTTNFRKAISSFYLENNCDFIDYKRKHQEEMEKVMFEAYKTKHSQLKNYLDAWRIRSKLIRGFPGAYQRYLSQL</sequence>
<evidence type="ECO:0000313" key="6">
    <source>
        <dbReference type="Proteomes" id="UP001353858"/>
    </source>
</evidence>